<dbReference type="Proteomes" id="UP000255543">
    <property type="component" value="Unassembled WGS sequence"/>
</dbReference>
<name>A0A376ZK85_ECOLX</name>
<dbReference type="AlphaFoldDB" id="A0A376ZK85"/>
<reference evidence="1 2" key="1">
    <citation type="submission" date="2018-06" db="EMBL/GenBank/DDBJ databases">
        <authorList>
            <consortium name="Pathogen Informatics"/>
            <person name="Doyle S."/>
        </authorList>
    </citation>
    <scope>NUCLEOTIDE SEQUENCE [LARGE SCALE GENOMIC DNA]</scope>
    <source>
        <strain evidence="1 2">NCTC8179</strain>
    </source>
</reference>
<evidence type="ECO:0000313" key="1">
    <source>
        <dbReference type="EMBL" id="STK56158.1"/>
    </source>
</evidence>
<gene>
    <name evidence="1" type="primary">I_1</name>
    <name evidence="1" type="ORF">NCTC8179_00839</name>
</gene>
<dbReference type="EMBL" id="UGEB01000001">
    <property type="protein sequence ID" value="STK56158.1"/>
    <property type="molecule type" value="Genomic_DNA"/>
</dbReference>
<sequence>MSNSLLPPSASNFMRYAEAVGTRITDIPVDLNTLWSPDTCPVHSAALSRLGVFR</sequence>
<protein>
    <submittedName>
        <fullName evidence="1">Tail protein I</fullName>
    </submittedName>
</protein>
<organism evidence="1 2">
    <name type="scientific">Escherichia coli</name>
    <dbReference type="NCBI Taxonomy" id="562"/>
    <lineage>
        <taxon>Bacteria</taxon>
        <taxon>Pseudomonadati</taxon>
        <taxon>Pseudomonadota</taxon>
        <taxon>Gammaproteobacteria</taxon>
        <taxon>Enterobacterales</taxon>
        <taxon>Enterobacteriaceae</taxon>
        <taxon>Escherichia</taxon>
    </lineage>
</organism>
<dbReference type="NCBIfam" id="TIGR01634">
    <property type="entry name" value="tail_P2_I"/>
    <property type="match status" value="1"/>
</dbReference>
<dbReference type="InterPro" id="IPR006521">
    <property type="entry name" value="Tail_protein_I"/>
</dbReference>
<accession>A0A376ZK85</accession>
<evidence type="ECO:0000313" key="2">
    <source>
        <dbReference type="Proteomes" id="UP000255543"/>
    </source>
</evidence>
<proteinExistence type="predicted"/>
<dbReference type="Pfam" id="PF09684">
    <property type="entry name" value="Tail_P2_I"/>
    <property type="match status" value="1"/>
</dbReference>